<accession>K2G0F4</accession>
<organism evidence="1">
    <name type="scientific">uncultured bacterium</name>
    <name type="common">gcode 4</name>
    <dbReference type="NCBI Taxonomy" id="1234023"/>
    <lineage>
        <taxon>Bacteria</taxon>
        <taxon>environmental samples</taxon>
    </lineage>
</organism>
<comment type="caution">
    <text evidence="1">The sequence shown here is derived from an EMBL/GenBank/DDBJ whole genome shotgun (WGS) entry which is preliminary data.</text>
</comment>
<reference evidence="1" key="1">
    <citation type="journal article" date="2012" name="Science">
        <title>Fermentation, hydrogen, and sulfur metabolism in multiple uncultivated bacterial phyla.</title>
        <authorList>
            <person name="Wrighton K.C."/>
            <person name="Thomas B.C."/>
            <person name="Sharon I."/>
            <person name="Miller C.S."/>
            <person name="Castelle C.J."/>
            <person name="VerBerkmoes N.C."/>
            <person name="Wilkins M.J."/>
            <person name="Hettich R.L."/>
            <person name="Lipton M.S."/>
            <person name="Williams K.H."/>
            <person name="Long P.E."/>
            <person name="Banfield J.F."/>
        </authorList>
    </citation>
    <scope>NUCLEOTIDE SEQUENCE [LARGE SCALE GENOMIC DNA]</scope>
</reference>
<gene>
    <name evidence="1" type="ORF">ACD_3C00027G0001</name>
</gene>
<dbReference type="SUPFAM" id="SSF53335">
    <property type="entry name" value="S-adenosyl-L-methionine-dependent methyltransferases"/>
    <property type="match status" value="1"/>
</dbReference>
<dbReference type="Gene3D" id="3.40.50.150">
    <property type="entry name" value="Vaccinia Virus protein VP39"/>
    <property type="match status" value="1"/>
</dbReference>
<evidence type="ECO:0008006" key="2">
    <source>
        <dbReference type="Google" id="ProtNLM"/>
    </source>
</evidence>
<dbReference type="CDD" id="cd02440">
    <property type="entry name" value="AdoMet_MTases"/>
    <property type="match status" value="1"/>
</dbReference>
<dbReference type="Pfam" id="PF13489">
    <property type="entry name" value="Methyltransf_23"/>
    <property type="match status" value="1"/>
</dbReference>
<name>K2G0F4_9BACT</name>
<dbReference type="InterPro" id="IPR029063">
    <property type="entry name" value="SAM-dependent_MTases_sf"/>
</dbReference>
<protein>
    <recommendedName>
        <fullName evidence="2">Methyltransferase type 11</fullName>
    </recommendedName>
</protein>
<proteinExistence type="predicted"/>
<dbReference type="AlphaFoldDB" id="K2G0F4"/>
<evidence type="ECO:0000313" key="1">
    <source>
        <dbReference type="EMBL" id="EKE28693.1"/>
    </source>
</evidence>
<sequence>MINEAKKEHPNYDFRTLDMTDLDKIGTKFDMVFFIASFHHIESFAQRINILNMLGNILAPGWIVYMTNWNLMWEYNFKKYEKAYRWDHDFDIKIGWFSRYYHSFTLDELEGLFKETNFDIIENRIFEWDNNLISIVQK</sequence>
<dbReference type="EMBL" id="AMFJ01000301">
    <property type="protein sequence ID" value="EKE28693.1"/>
    <property type="molecule type" value="Genomic_DNA"/>
</dbReference>